<evidence type="ECO:0000259" key="1">
    <source>
        <dbReference type="Pfam" id="PF03435"/>
    </source>
</evidence>
<gene>
    <name evidence="2" type="ORF">KR50_03910</name>
</gene>
<dbReference type="OrthoDB" id="623995at2"/>
<dbReference type="InterPro" id="IPR036291">
    <property type="entry name" value="NAD(P)-bd_dom_sf"/>
</dbReference>
<evidence type="ECO:0000313" key="3">
    <source>
        <dbReference type="Proteomes" id="UP000031972"/>
    </source>
</evidence>
<dbReference type="InterPro" id="IPR005097">
    <property type="entry name" value="Sacchrp_dh_NADP-bd"/>
</dbReference>
<keyword evidence="3" id="KW-1185">Reference proteome</keyword>
<proteinExistence type="predicted"/>
<organism evidence="2 3">
    <name type="scientific">Jeotgalibacillus campisalis</name>
    <dbReference type="NCBI Taxonomy" id="220754"/>
    <lineage>
        <taxon>Bacteria</taxon>
        <taxon>Bacillati</taxon>
        <taxon>Bacillota</taxon>
        <taxon>Bacilli</taxon>
        <taxon>Bacillales</taxon>
        <taxon>Caryophanaceae</taxon>
        <taxon>Jeotgalibacillus</taxon>
    </lineage>
</organism>
<dbReference type="EMBL" id="JXRR01000001">
    <property type="protein sequence ID" value="KIL53062.1"/>
    <property type="molecule type" value="Genomic_DNA"/>
</dbReference>
<dbReference type="Pfam" id="PF03435">
    <property type="entry name" value="Sacchrp_dh_NADP"/>
    <property type="match status" value="1"/>
</dbReference>
<dbReference type="SUPFAM" id="SSF51735">
    <property type="entry name" value="NAD(P)-binding Rossmann-fold domains"/>
    <property type="match status" value="1"/>
</dbReference>
<dbReference type="RefSeq" id="WP_041054075.1">
    <property type="nucleotide sequence ID" value="NZ_JXRR01000001.1"/>
</dbReference>
<dbReference type="PANTHER" id="PTHR43781">
    <property type="entry name" value="SACCHAROPINE DEHYDROGENASE"/>
    <property type="match status" value="1"/>
</dbReference>
<dbReference type="Proteomes" id="UP000031972">
    <property type="component" value="Unassembled WGS sequence"/>
</dbReference>
<name>A0A0C2VW12_9BACL</name>
<reference evidence="2 3" key="1">
    <citation type="submission" date="2015-01" db="EMBL/GenBank/DDBJ databases">
        <title>Jeotgalibacillus campisalis genome sequencing.</title>
        <authorList>
            <person name="Goh K.M."/>
            <person name="Chan K.-G."/>
            <person name="Yaakop A.S."/>
            <person name="Ee R."/>
            <person name="Gan H.M."/>
            <person name="Chan C.S."/>
        </authorList>
    </citation>
    <scope>NUCLEOTIDE SEQUENCE [LARGE SCALE GENOMIC DNA]</scope>
    <source>
        <strain evidence="2 3">SF-57</strain>
    </source>
</reference>
<feature type="domain" description="Saccharopine dehydrogenase NADP binding" evidence="1">
    <location>
        <begin position="6"/>
        <end position="124"/>
    </location>
</feature>
<dbReference type="PANTHER" id="PTHR43781:SF1">
    <property type="entry name" value="SACCHAROPINE DEHYDROGENASE"/>
    <property type="match status" value="1"/>
</dbReference>
<sequence>MKKTWMIYGASGYTGELIARLAVENGYTPILAGRSKEKFNSLAQELNLETSVYSLDDPKMIKEHLAGIDLVLHCAGPFRSTSSPMIEGCLLSNTHYLDITGEVDVFEHTHAKKQAGRAEKAGVILCSGVGFDVIPTDCTALKLKELVPDATHLSLGFDSDSGISPGTFKTMVHGLSSGSLERKNTEINAFPIGKKKRTIDFGRGKRTATAIPWGDVSTAFHTTGIPNISTWIPMPASTIRAARFMSFFGPVLGTAPIQKALLHLVDIKVSGPDESSRDTSPAYIWGEARNDAGEQYTVRIQTPNVYSLTAAGALEVTVRILDQANPSGGSFTPAGMFGSKLIEELPGCGRFEVEHEKLY</sequence>
<dbReference type="Gene3D" id="3.40.50.720">
    <property type="entry name" value="NAD(P)-binding Rossmann-like Domain"/>
    <property type="match status" value="1"/>
</dbReference>
<accession>A0A0C2VW12</accession>
<comment type="caution">
    <text evidence="2">The sequence shown here is derived from an EMBL/GenBank/DDBJ whole genome shotgun (WGS) entry which is preliminary data.</text>
</comment>
<protein>
    <recommendedName>
        <fullName evidence="1">Saccharopine dehydrogenase NADP binding domain-containing protein</fullName>
    </recommendedName>
</protein>
<dbReference type="AlphaFoldDB" id="A0A0C2VW12"/>
<dbReference type="PATRIC" id="fig|220754.4.peg.399"/>
<evidence type="ECO:0000313" key="2">
    <source>
        <dbReference type="EMBL" id="KIL53062.1"/>
    </source>
</evidence>